<feature type="transmembrane region" description="Helical" evidence="1">
    <location>
        <begin position="7"/>
        <end position="24"/>
    </location>
</feature>
<evidence type="ECO:0000313" key="3">
    <source>
        <dbReference type="Proteomes" id="UP000184442"/>
    </source>
</evidence>
<organism evidence="2 3">
    <name type="scientific">Lutispora thermophila DSM 19022</name>
    <dbReference type="NCBI Taxonomy" id="1122184"/>
    <lineage>
        <taxon>Bacteria</taxon>
        <taxon>Bacillati</taxon>
        <taxon>Bacillota</taxon>
        <taxon>Clostridia</taxon>
        <taxon>Lutisporales</taxon>
        <taxon>Lutisporaceae</taxon>
        <taxon>Lutispora</taxon>
    </lineage>
</organism>
<dbReference type="InterPro" id="IPR024529">
    <property type="entry name" value="ECF_trnsprt_substrate-spec"/>
</dbReference>
<protein>
    <recommendedName>
        <fullName evidence="4">ECF transporter S component</fullName>
    </recommendedName>
</protein>
<dbReference type="OrthoDB" id="9809154at2"/>
<feature type="transmembrane region" description="Helical" evidence="1">
    <location>
        <begin position="133"/>
        <end position="153"/>
    </location>
</feature>
<keyword evidence="1" id="KW-0472">Membrane</keyword>
<dbReference type="RefSeq" id="WP_073023445.1">
    <property type="nucleotide sequence ID" value="NZ_FQZS01000003.1"/>
</dbReference>
<accession>A0A1M6AUV1</accession>
<keyword evidence="3" id="KW-1185">Reference proteome</keyword>
<evidence type="ECO:0000313" key="2">
    <source>
        <dbReference type="EMBL" id="SHI40284.1"/>
    </source>
</evidence>
<dbReference type="GO" id="GO:0022857">
    <property type="term" value="F:transmembrane transporter activity"/>
    <property type="evidence" value="ECO:0007669"/>
    <property type="project" value="InterPro"/>
</dbReference>
<dbReference type="AlphaFoldDB" id="A0A1M6AUV1"/>
<dbReference type="STRING" id="1122184.SAMN02745176_00128"/>
<dbReference type="Proteomes" id="UP000184442">
    <property type="component" value="Unassembled WGS sequence"/>
</dbReference>
<dbReference type="Pfam" id="PF12822">
    <property type="entry name" value="ECF_trnsprt"/>
    <property type="match status" value="1"/>
</dbReference>
<gene>
    <name evidence="2" type="ORF">SAMN02745176_00128</name>
</gene>
<keyword evidence="1" id="KW-1133">Transmembrane helix</keyword>
<keyword evidence="1" id="KW-0812">Transmembrane</keyword>
<sequence length="161" mass="17256">MDKKTRTLTRAAILLAIALVFQFVKMGQIVTGSGINCVLIIAAEICGWPWSAAIGAITPFMALALGVQPPAIIPAIPFIMVGNILYGIVYFIFKNRNRIIAVGFAAIIKFGLLYAAVNYFISVKPPIQAALSFPQLITALIGGAIALIIIEVLNRTGKIEK</sequence>
<proteinExistence type="predicted"/>
<dbReference type="Gene3D" id="1.10.1760.20">
    <property type="match status" value="1"/>
</dbReference>
<evidence type="ECO:0000256" key="1">
    <source>
        <dbReference type="SAM" id="Phobius"/>
    </source>
</evidence>
<evidence type="ECO:0008006" key="4">
    <source>
        <dbReference type="Google" id="ProtNLM"/>
    </source>
</evidence>
<feature type="transmembrane region" description="Helical" evidence="1">
    <location>
        <begin position="71"/>
        <end position="93"/>
    </location>
</feature>
<reference evidence="2 3" key="1">
    <citation type="submission" date="2016-11" db="EMBL/GenBank/DDBJ databases">
        <authorList>
            <person name="Jaros S."/>
            <person name="Januszkiewicz K."/>
            <person name="Wedrychowicz H."/>
        </authorList>
    </citation>
    <scope>NUCLEOTIDE SEQUENCE [LARGE SCALE GENOMIC DNA]</scope>
    <source>
        <strain evidence="2 3">DSM 19022</strain>
    </source>
</reference>
<feature type="transmembrane region" description="Helical" evidence="1">
    <location>
        <begin position="100"/>
        <end position="121"/>
    </location>
</feature>
<dbReference type="EMBL" id="FQZS01000003">
    <property type="protein sequence ID" value="SHI40284.1"/>
    <property type="molecule type" value="Genomic_DNA"/>
</dbReference>
<name>A0A1M6AUV1_9FIRM</name>